<keyword evidence="2" id="KW-0472">Membrane</keyword>
<dbReference type="InterPro" id="IPR003425">
    <property type="entry name" value="CCB3/YggT"/>
</dbReference>
<sequence>MNTLQLLVFIIIDLYGLILVLRAWFQFSRVDFYNPISQSLVKITQPVLNPLTTFIPTVKNINLAALLLAFLLFSLKFPLAHVVGNLFIGNADVLDYAIIGMLTLVRTVGKAIFYVLLIGAVMSWFNRGATPLQFILAQLSEPLLRPIQRILPNTGMIDFSPMVLAVILFLLNSLLGDLFDVYWALASY</sequence>
<dbReference type="GeneID" id="77206730"/>
<dbReference type="RefSeq" id="WP_005757501.1">
    <property type="nucleotide sequence ID" value="NZ_CP020405.2"/>
</dbReference>
<keyword evidence="2" id="KW-1133">Transmembrane helix</keyword>
<dbReference type="EMBL" id="PPVL01000009">
    <property type="protein sequence ID" value="NNI79668.1"/>
    <property type="molecule type" value="Genomic_DNA"/>
</dbReference>
<evidence type="ECO:0000256" key="1">
    <source>
        <dbReference type="ARBA" id="ARBA00010894"/>
    </source>
</evidence>
<dbReference type="AlphaFoldDB" id="A0A849CR96"/>
<keyword evidence="2" id="KW-0812">Transmembrane</keyword>
<dbReference type="Proteomes" id="UP000540079">
    <property type="component" value="Unassembled WGS sequence"/>
</dbReference>
<comment type="caution">
    <text evidence="3">The sequence shown here is derived from an EMBL/GenBank/DDBJ whole genome shotgun (WGS) entry which is preliminary data.</text>
</comment>
<name>A0A849CR96_PASMD</name>
<comment type="similarity">
    <text evidence="1">Belongs to the YggT family.</text>
</comment>
<feature type="transmembrane region" description="Helical" evidence="2">
    <location>
        <begin position="163"/>
        <end position="185"/>
    </location>
</feature>
<dbReference type="Pfam" id="PF02325">
    <property type="entry name" value="CCB3_YggT"/>
    <property type="match status" value="2"/>
</dbReference>
<feature type="transmembrane region" description="Helical" evidence="2">
    <location>
        <begin position="96"/>
        <end position="125"/>
    </location>
</feature>
<dbReference type="GO" id="GO:0016020">
    <property type="term" value="C:membrane"/>
    <property type="evidence" value="ECO:0007669"/>
    <property type="project" value="InterPro"/>
</dbReference>
<organism evidence="3 4">
    <name type="scientific">Pasteurella multocida</name>
    <dbReference type="NCBI Taxonomy" id="747"/>
    <lineage>
        <taxon>Bacteria</taxon>
        <taxon>Pseudomonadati</taxon>
        <taxon>Pseudomonadota</taxon>
        <taxon>Gammaproteobacteria</taxon>
        <taxon>Pasteurellales</taxon>
        <taxon>Pasteurellaceae</taxon>
        <taxon>Pasteurella</taxon>
    </lineage>
</organism>
<accession>A0A849CR96</accession>
<protein>
    <recommendedName>
        <fullName evidence="5">YggT family protein</fullName>
    </recommendedName>
</protein>
<dbReference type="PANTHER" id="PTHR33219">
    <property type="entry name" value="YLMG HOMOLOG PROTEIN 2, CHLOROPLASTIC"/>
    <property type="match status" value="1"/>
</dbReference>
<evidence type="ECO:0008006" key="5">
    <source>
        <dbReference type="Google" id="ProtNLM"/>
    </source>
</evidence>
<evidence type="ECO:0000313" key="4">
    <source>
        <dbReference type="Proteomes" id="UP000540079"/>
    </source>
</evidence>
<dbReference type="PANTHER" id="PTHR33219:SF14">
    <property type="entry name" value="PROTEIN COFACTOR ASSEMBLY OF COMPLEX C SUBUNIT B CCB3, CHLOROPLASTIC-RELATED"/>
    <property type="match status" value="1"/>
</dbReference>
<feature type="transmembrane region" description="Helical" evidence="2">
    <location>
        <begin position="6"/>
        <end position="25"/>
    </location>
</feature>
<reference evidence="3 4" key="1">
    <citation type="journal article" date="2018" name="Front. Microbiol.">
        <title>Genetic and Phylogenetic Characteristics of Pasteurella multocida Isolates From Different Host Species.</title>
        <authorList>
            <person name="Peng Z."/>
            <person name="Liang W."/>
            <person name="Wang F."/>
            <person name="Xu Z."/>
            <person name="Xie Z."/>
            <person name="Lian Z."/>
            <person name="Hua L."/>
            <person name="Zhou R."/>
            <person name="Chen H."/>
            <person name="Wu B."/>
        </authorList>
    </citation>
    <scope>NUCLEOTIDE SEQUENCE [LARGE SCALE GENOMIC DNA]</scope>
    <source>
        <strain evidence="3 4">HNA06</strain>
    </source>
</reference>
<evidence type="ECO:0000313" key="3">
    <source>
        <dbReference type="EMBL" id="NNI79668.1"/>
    </source>
</evidence>
<proteinExistence type="inferred from homology"/>
<gene>
    <name evidence="3" type="ORF">C2800_09595</name>
</gene>
<feature type="transmembrane region" description="Helical" evidence="2">
    <location>
        <begin position="63"/>
        <end position="84"/>
    </location>
</feature>
<evidence type="ECO:0000256" key="2">
    <source>
        <dbReference type="SAM" id="Phobius"/>
    </source>
</evidence>